<protein>
    <submittedName>
        <fullName evidence="1">Uncharacterized protein</fullName>
    </submittedName>
</protein>
<keyword evidence="2" id="KW-1185">Reference proteome</keyword>
<dbReference type="OrthoDB" id="5213490at2759"/>
<name>A0A8S1DU01_9INSE</name>
<dbReference type="AlphaFoldDB" id="A0A8S1DU01"/>
<sequence length="448" mass="52107">MAAINETVESLRAENEFFAKHVKEVFENNKLRFQYSEKKTNLEAKISSLLTEVDFALVLDLFPHNSPFLVEILKKINSKALNLSVFQIMEGFSKVRNALCPRMPEGMVGEISKMANLKTLKVKQFFISFPALTELCRELQQLKNLFFQIKREPDFKISESFLKAFGALEIFQFTPISYDIEFRESLTLECVRNLPNLRLLGEPKQFVDMLPTLMDYEASPESDQSKLTHLTIKLDRAVLSLSKFRDVTQLHIKRSGDPRLKYEKTGLMDFQNLKNLILTDFNRVDMRIFLFFYGERLTHLTLDLKCLSLRHLDVEMPMTEKDWSFSSDYSLKELELEFSNESNRDAYIPLSDILSAPNLERVRMIRVPSTLEELESTMILVKEQKILKKVDRFELELCENESISNKYIVCGNFGGVDRHTTPECDNIKSGLRAFRKEAKIIEVKIIRM</sequence>
<reference evidence="1 2" key="1">
    <citation type="submission" date="2020-04" db="EMBL/GenBank/DDBJ databases">
        <authorList>
            <person name="Alioto T."/>
            <person name="Alioto T."/>
            <person name="Gomez Garrido J."/>
        </authorList>
    </citation>
    <scope>NUCLEOTIDE SEQUENCE [LARGE SCALE GENOMIC DNA]</scope>
</reference>
<dbReference type="EMBL" id="CADEPI010000569">
    <property type="protein sequence ID" value="CAB3387382.1"/>
    <property type="molecule type" value="Genomic_DNA"/>
</dbReference>
<evidence type="ECO:0000313" key="2">
    <source>
        <dbReference type="Proteomes" id="UP000494165"/>
    </source>
</evidence>
<evidence type="ECO:0000313" key="1">
    <source>
        <dbReference type="EMBL" id="CAB3387382.1"/>
    </source>
</evidence>
<proteinExistence type="predicted"/>
<organism evidence="1 2">
    <name type="scientific">Cloeon dipterum</name>
    <dbReference type="NCBI Taxonomy" id="197152"/>
    <lineage>
        <taxon>Eukaryota</taxon>
        <taxon>Metazoa</taxon>
        <taxon>Ecdysozoa</taxon>
        <taxon>Arthropoda</taxon>
        <taxon>Hexapoda</taxon>
        <taxon>Insecta</taxon>
        <taxon>Pterygota</taxon>
        <taxon>Palaeoptera</taxon>
        <taxon>Ephemeroptera</taxon>
        <taxon>Pisciforma</taxon>
        <taxon>Baetidae</taxon>
        <taxon>Cloeon</taxon>
    </lineage>
</organism>
<dbReference type="Proteomes" id="UP000494165">
    <property type="component" value="Unassembled WGS sequence"/>
</dbReference>
<comment type="caution">
    <text evidence="1">The sequence shown here is derived from an EMBL/GenBank/DDBJ whole genome shotgun (WGS) entry which is preliminary data.</text>
</comment>
<accession>A0A8S1DU01</accession>
<gene>
    <name evidence="1" type="ORF">CLODIP_2_CD09196</name>
</gene>